<name>A0A327Y3R6_9BACL</name>
<dbReference type="PANTHER" id="PTHR10587:SF137">
    <property type="entry name" value="4-DEOXY-4-FORMAMIDO-L-ARABINOSE-PHOSPHOUNDECAPRENOL DEFORMYLASE ARND-RELATED"/>
    <property type="match status" value="1"/>
</dbReference>
<proteinExistence type="predicted"/>
<dbReference type="Proteomes" id="UP000248555">
    <property type="component" value="Unassembled WGS sequence"/>
</dbReference>
<evidence type="ECO:0000313" key="2">
    <source>
        <dbReference type="EMBL" id="RAK15673.1"/>
    </source>
</evidence>
<dbReference type="PROSITE" id="PS51677">
    <property type="entry name" value="NODB"/>
    <property type="match status" value="1"/>
</dbReference>
<reference evidence="2 3" key="1">
    <citation type="submission" date="2018-06" db="EMBL/GenBank/DDBJ databases">
        <title>Genomic Encyclopedia of Type Strains, Phase III (KMG-III): the genomes of soil and plant-associated and newly described type strains.</title>
        <authorList>
            <person name="Whitman W."/>
        </authorList>
    </citation>
    <scope>NUCLEOTIDE SEQUENCE [LARGE SCALE GENOMIC DNA]</scope>
    <source>
        <strain evidence="2 3">CGMCC 1.8979</strain>
    </source>
</reference>
<feature type="domain" description="NodB homology" evidence="1">
    <location>
        <begin position="38"/>
        <end position="220"/>
    </location>
</feature>
<dbReference type="PANTHER" id="PTHR10587">
    <property type="entry name" value="GLYCOSYL TRANSFERASE-RELATED"/>
    <property type="match status" value="1"/>
</dbReference>
<sequence>MKILLLVLLAFFLFYAVVPTVVIRVFSLRIYKKGNKRNTIALTFDDGPDSIYTPRLLDLLKKYQVKATFFVVGEKAKRHPDIIKRIHQEGHEIGLHNYRHISNWFLLPFFLSRGLRKSADIIEQMIQERPIYYRPPWGHFNLCTLPLQKQYKTVMWTHILRDWKEHVGVLELFHRLKKCQQDGSIIVLHDSGETFGADANAPENMLAALELFLKEGYAQKIRWVTLSEMLNAQNKKQIS</sequence>
<dbReference type="GO" id="GO:0016810">
    <property type="term" value="F:hydrolase activity, acting on carbon-nitrogen (but not peptide) bonds"/>
    <property type="evidence" value="ECO:0007669"/>
    <property type="project" value="InterPro"/>
</dbReference>
<dbReference type="AlphaFoldDB" id="A0A327Y3R6"/>
<evidence type="ECO:0000313" key="3">
    <source>
        <dbReference type="Proteomes" id="UP000248555"/>
    </source>
</evidence>
<organism evidence="2 3">
    <name type="scientific">Paranoxybacillus vitaminiphilus</name>
    <dbReference type="NCBI Taxonomy" id="581036"/>
    <lineage>
        <taxon>Bacteria</taxon>
        <taxon>Bacillati</taxon>
        <taxon>Bacillota</taxon>
        <taxon>Bacilli</taxon>
        <taxon>Bacillales</taxon>
        <taxon>Anoxybacillaceae</taxon>
        <taxon>Paranoxybacillus</taxon>
    </lineage>
</organism>
<keyword evidence="3" id="KW-1185">Reference proteome</keyword>
<accession>A0A327Y3R6</accession>
<dbReference type="Pfam" id="PF01522">
    <property type="entry name" value="Polysacc_deac_1"/>
    <property type="match status" value="1"/>
</dbReference>
<dbReference type="InterPro" id="IPR011330">
    <property type="entry name" value="Glyco_hydro/deAcase_b/a-brl"/>
</dbReference>
<gene>
    <name evidence="2" type="ORF">B0I26_11934</name>
</gene>
<dbReference type="SUPFAM" id="SSF88713">
    <property type="entry name" value="Glycoside hydrolase/deacetylase"/>
    <property type="match status" value="1"/>
</dbReference>
<protein>
    <submittedName>
        <fullName evidence="2">Peptidoglycan/xylan/chitin deacetylase (PgdA/CDA1 family)</fullName>
    </submittedName>
</protein>
<dbReference type="InterPro" id="IPR002509">
    <property type="entry name" value="NODB_dom"/>
</dbReference>
<dbReference type="EMBL" id="QLMH01000019">
    <property type="protein sequence ID" value="RAK15673.1"/>
    <property type="molecule type" value="Genomic_DNA"/>
</dbReference>
<dbReference type="GO" id="GO:0005975">
    <property type="term" value="P:carbohydrate metabolic process"/>
    <property type="evidence" value="ECO:0007669"/>
    <property type="project" value="InterPro"/>
</dbReference>
<comment type="caution">
    <text evidence="2">The sequence shown here is derived from an EMBL/GenBank/DDBJ whole genome shotgun (WGS) entry which is preliminary data.</text>
</comment>
<evidence type="ECO:0000259" key="1">
    <source>
        <dbReference type="PROSITE" id="PS51677"/>
    </source>
</evidence>
<dbReference type="InterPro" id="IPR050248">
    <property type="entry name" value="Polysacc_deacetylase_ArnD"/>
</dbReference>
<dbReference type="CDD" id="cd10959">
    <property type="entry name" value="CE4_NodB_like_3"/>
    <property type="match status" value="1"/>
</dbReference>
<dbReference type="Gene3D" id="3.20.20.370">
    <property type="entry name" value="Glycoside hydrolase/deacetylase"/>
    <property type="match status" value="1"/>
</dbReference>